<evidence type="ECO:0000313" key="2">
    <source>
        <dbReference type="Proteomes" id="UP000094336"/>
    </source>
</evidence>
<dbReference type="EMBL" id="KV454441">
    <property type="protein sequence ID" value="ODQ77305.1"/>
    <property type="molecule type" value="Genomic_DNA"/>
</dbReference>
<accession>A0A1E3QHX8</accession>
<dbReference type="Proteomes" id="UP000094336">
    <property type="component" value="Unassembled WGS sequence"/>
</dbReference>
<dbReference type="RefSeq" id="XP_018982633.1">
    <property type="nucleotide sequence ID" value="XM_019131053.1"/>
</dbReference>
<sequence length="387" mass="43404">MSIMLVRKCITAPVARAFSTSRGCLNEAFDESAQGLNHFVEYLQTPPRLRTLLYDPAKAERVMRLRIPNPKFNALTGAEKRKLSDEEYYFQPRNKGEHFPPRELELNRILEASFPSAESLAENLPKVKALIVDINSGYQEYLTTNHLINLLSKFAELNQVPQGLDFTEKKNKYFLRPLIAEEKWITRDLAATKPKFALLASRIEIQRLQLFTNLLRFHYYAQNPAGENVVQEITKAETLHKEFTEYNFGTDPTAAEDAELTLFNSLLKYAIAAQAQVPAAILQQLSTEIVAHAAVSQDRLAAVIANAQDAKFPHSIGTGLLAIKVFQDTLAQHGDAALTALNAEVLVPYLQKLSVAHAEELSAVVDLFENKFKFAAESEAEVETKDK</sequence>
<organism evidence="1 2">
    <name type="scientific">Babjeviella inositovora NRRL Y-12698</name>
    <dbReference type="NCBI Taxonomy" id="984486"/>
    <lineage>
        <taxon>Eukaryota</taxon>
        <taxon>Fungi</taxon>
        <taxon>Dikarya</taxon>
        <taxon>Ascomycota</taxon>
        <taxon>Saccharomycotina</taxon>
        <taxon>Pichiomycetes</taxon>
        <taxon>Serinales incertae sedis</taxon>
        <taxon>Babjeviella</taxon>
    </lineage>
</organism>
<evidence type="ECO:0000313" key="1">
    <source>
        <dbReference type="EMBL" id="ODQ77305.1"/>
    </source>
</evidence>
<protein>
    <submittedName>
        <fullName evidence="1">Uncharacterized protein</fullName>
    </submittedName>
</protein>
<reference evidence="2" key="1">
    <citation type="submission" date="2016-05" db="EMBL/GenBank/DDBJ databases">
        <title>Comparative genomics of biotechnologically important yeasts.</title>
        <authorList>
            <consortium name="DOE Joint Genome Institute"/>
            <person name="Riley R."/>
            <person name="Haridas S."/>
            <person name="Wolfe K.H."/>
            <person name="Lopes M.R."/>
            <person name="Hittinger C.T."/>
            <person name="Goker M."/>
            <person name="Salamov A."/>
            <person name="Wisecaver J."/>
            <person name="Long T.M."/>
            <person name="Aerts A.L."/>
            <person name="Barry K."/>
            <person name="Choi C."/>
            <person name="Clum A."/>
            <person name="Coughlan A.Y."/>
            <person name="Deshpande S."/>
            <person name="Douglass A.P."/>
            <person name="Hanson S.J."/>
            <person name="Klenk H.-P."/>
            <person name="Labutti K."/>
            <person name="Lapidus A."/>
            <person name="Lindquist E."/>
            <person name="Lipzen A."/>
            <person name="Meier-Kolthoff J.P."/>
            <person name="Ohm R.A."/>
            <person name="Otillar R.P."/>
            <person name="Pangilinan J."/>
            <person name="Peng Y."/>
            <person name="Rokas A."/>
            <person name="Rosa C.A."/>
            <person name="Scheuner C."/>
            <person name="Sibirny A.A."/>
            <person name="Slot J.C."/>
            <person name="Stielow J.B."/>
            <person name="Sun H."/>
            <person name="Kurtzman C.P."/>
            <person name="Blackwell M."/>
            <person name="Grigoriev I.V."/>
            <person name="Jeffries T.W."/>
        </authorList>
    </citation>
    <scope>NUCLEOTIDE SEQUENCE [LARGE SCALE GENOMIC DNA]</scope>
    <source>
        <strain evidence="2">NRRL Y-12698</strain>
    </source>
</reference>
<dbReference type="AlphaFoldDB" id="A0A1E3QHX8"/>
<name>A0A1E3QHX8_9ASCO</name>
<gene>
    <name evidence="1" type="ORF">BABINDRAFT_178178</name>
</gene>
<proteinExistence type="predicted"/>
<dbReference type="GeneID" id="30148906"/>
<keyword evidence="2" id="KW-1185">Reference proteome</keyword>